<gene>
    <name evidence="1" type="ORF">SAMN05720469_10637</name>
</gene>
<keyword evidence="2" id="KW-1185">Reference proteome</keyword>
<organism evidence="1 2">
    <name type="scientific">Fibrobacter intestinalis</name>
    <dbReference type="NCBI Taxonomy" id="28122"/>
    <lineage>
        <taxon>Bacteria</taxon>
        <taxon>Pseudomonadati</taxon>
        <taxon>Fibrobacterota</taxon>
        <taxon>Fibrobacteria</taxon>
        <taxon>Fibrobacterales</taxon>
        <taxon>Fibrobacteraceae</taxon>
        <taxon>Fibrobacter</taxon>
    </lineage>
</organism>
<dbReference type="AlphaFoldDB" id="A0A1M6SEZ1"/>
<accession>A0A1M6SEZ1</accession>
<dbReference type="EMBL" id="FRAW01000006">
    <property type="protein sequence ID" value="SHK43291.1"/>
    <property type="molecule type" value="Genomic_DNA"/>
</dbReference>
<protein>
    <recommendedName>
        <fullName evidence="3">GIY-YIG domain-containing protein</fullName>
    </recommendedName>
</protein>
<evidence type="ECO:0000313" key="1">
    <source>
        <dbReference type="EMBL" id="SHK43291.1"/>
    </source>
</evidence>
<dbReference type="CDD" id="cd10440">
    <property type="entry name" value="GIY-YIG_COG3680"/>
    <property type="match status" value="1"/>
</dbReference>
<evidence type="ECO:0008006" key="3">
    <source>
        <dbReference type="Google" id="ProtNLM"/>
    </source>
</evidence>
<proteinExistence type="predicted"/>
<dbReference type="RefSeq" id="WP_073303131.1">
    <property type="nucleotide sequence ID" value="NZ_FRAW01000006.1"/>
</dbReference>
<sequence>MAQANQAEISNFDSKVREKLRSYVYRLIDPRNGQTFYVGKGDCIFQHIKAARDRKVLQKFTQNKDGDFEETEANLKIKTIRDIHDAGLEVLHVILRHGLTEDEALVVEAALIDAYPGLANIQNGKDSGDYGCRNVTEIIHLYSAKEVKFTNSDKLLLIKITDESIEIGGNIYEAVRKSWVLKPERANRTQYVLAVKEGIVVGIFTLNEKGWQRDGNSNRYFFEGNEVQSGAVVKRFKNCRISDEYRKKGAANPVRYVGLFTKDNK</sequence>
<dbReference type="Proteomes" id="UP000184275">
    <property type="component" value="Unassembled WGS sequence"/>
</dbReference>
<dbReference type="Pfam" id="PF22945">
    <property type="entry name" value="LEM-3_GIY-YIG"/>
    <property type="match status" value="1"/>
</dbReference>
<evidence type="ECO:0000313" key="2">
    <source>
        <dbReference type="Proteomes" id="UP000184275"/>
    </source>
</evidence>
<name>A0A1M6SEZ1_9BACT</name>
<reference evidence="2" key="1">
    <citation type="submission" date="2016-11" db="EMBL/GenBank/DDBJ databases">
        <authorList>
            <person name="Varghese N."/>
            <person name="Submissions S."/>
        </authorList>
    </citation>
    <scope>NUCLEOTIDE SEQUENCE [LARGE SCALE GENOMIC DNA]</scope>
    <source>
        <strain evidence="2">UWOS</strain>
    </source>
</reference>